<evidence type="ECO:0000313" key="3">
    <source>
        <dbReference type="Proteomes" id="UP000410492"/>
    </source>
</evidence>
<dbReference type="InterPro" id="IPR012337">
    <property type="entry name" value="RNaseH-like_sf"/>
</dbReference>
<keyword evidence="3" id="KW-1185">Reference proteome</keyword>
<feature type="region of interest" description="Disordered" evidence="1">
    <location>
        <begin position="474"/>
        <end position="510"/>
    </location>
</feature>
<dbReference type="SUPFAM" id="SSF53098">
    <property type="entry name" value="Ribonuclease H-like"/>
    <property type="match status" value="1"/>
</dbReference>
<feature type="region of interest" description="Disordered" evidence="1">
    <location>
        <begin position="126"/>
        <end position="147"/>
    </location>
</feature>
<dbReference type="PANTHER" id="PTHR45749:SF28">
    <property type="entry name" value="ZINC FINGER MYM-TYPE PROTEIN 1-LIKE-RELATED"/>
    <property type="match status" value="1"/>
</dbReference>
<evidence type="ECO:0000256" key="1">
    <source>
        <dbReference type="SAM" id="MobiDB-lite"/>
    </source>
</evidence>
<dbReference type="AlphaFoldDB" id="A0A653CJX6"/>
<dbReference type="PANTHER" id="PTHR45749">
    <property type="match status" value="1"/>
</dbReference>
<protein>
    <recommendedName>
        <fullName evidence="4">DUF4371 domain-containing protein</fullName>
    </recommendedName>
</protein>
<feature type="compositionally biased region" description="Basic and acidic residues" evidence="1">
    <location>
        <begin position="126"/>
        <end position="135"/>
    </location>
</feature>
<reference evidence="2 3" key="1">
    <citation type="submission" date="2019-01" db="EMBL/GenBank/DDBJ databases">
        <authorList>
            <person name="Sayadi A."/>
        </authorList>
    </citation>
    <scope>NUCLEOTIDE SEQUENCE [LARGE SCALE GENOMIC DNA]</scope>
</reference>
<dbReference type="OrthoDB" id="6725296at2759"/>
<dbReference type="EMBL" id="CAACVG010008022">
    <property type="protein sequence ID" value="VEN48083.1"/>
    <property type="molecule type" value="Genomic_DNA"/>
</dbReference>
<gene>
    <name evidence="2" type="ORF">CALMAC_LOCUS9669</name>
</gene>
<proteinExistence type="predicted"/>
<accession>A0A653CJX6</accession>
<feature type="compositionally biased region" description="Polar residues" evidence="1">
    <location>
        <begin position="474"/>
        <end position="489"/>
    </location>
</feature>
<evidence type="ECO:0008006" key="4">
    <source>
        <dbReference type="Google" id="ProtNLM"/>
    </source>
</evidence>
<feature type="compositionally biased region" description="Basic and acidic residues" evidence="1">
    <location>
        <begin position="500"/>
        <end position="509"/>
    </location>
</feature>
<name>A0A653CJX6_CALMS</name>
<sequence length="667" mass="76801">MRDRSLPPPPTQPIAYFAAHNISLQVSPDVYTQRRFADNIAGQAYEILHWSVSQARRTQFAFTVTIMATHRKGETIRGEAREVIARVIEACDEESRNHALKIPLHAKTERAAYYTGVSTTSIKRIRNENRKRNMEDPGSSLATPSAKRPRLAIEGKIDDFDFRVVRRTIEEFYIGKKTCTKLLVAIREKIDFPYSTKSLNRLLKEYGFCWKKYGNKRNILIEKPSIVHWRLKYLRAIKRYIVDGRPVERFWKFLQPSGHDSNAISACILNEISLLVDDPEKLIAQSYDGAAVMSGAINDVHKHVQERYPRANFVHCYAHQANLIMSHATSSNSDCRIFFANLTGLCTFFSTSPQQAARLEEFLHEKGLPRFSKIKWNFNSRTVNAVYEHREDIIGALEKIEREATSQTTIQQAGAHLRILEDESFIYWLTFFHKIMPHVDILFNQLQKVTTDALKIHNNIADFERAIGKIRSEIGNTETQPVDQNNSELTPPPSKRRRTADKSERRRQSIELQTEYPLNVKLVEGPSTSKNRNTTYVPEVDIPTKIEIDELPLNTDEIKREYPEDEEESFSSKRFCTEDEFTLLGKEVETKVRQMRTEYGRRLVMQKIQAILHEAEAGMYDYPDSSSQENVMPVFVDCSKEVVDVSCVKEEVDETGEGYGDNFDANN</sequence>
<organism evidence="2 3">
    <name type="scientific">Callosobruchus maculatus</name>
    <name type="common">Southern cowpea weevil</name>
    <name type="synonym">Pulse bruchid</name>
    <dbReference type="NCBI Taxonomy" id="64391"/>
    <lineage>
        <taxon>Eukaryota</taxon>
        <taxon>Metazoa</taxon>
        <taxon>Ecdysozoa</taxon>
        <taxon>Arthropoda</taxon>
        <taxon>Hexapoda</taxon>
        <taxon>Insecta</taxon>
        <taxon>Pterygota</taxon>
        <taxon>Neoptera</taxon>
        <taxon>Endopterygota</taxon>
        <taxon>Coleoptera</taxon>
        <taxon>Polyphaga</taxon>
        <taxon>Cucujiformia</taxon>
        <taxon>Chrysomeloidea</taxon>
        <taxon>Chrysomelidae</taxon>
        <taxon>Bruchinae</taxon>
        <taxon>Bruchini</taxon>
        <taxon>Callosobruchus</taxon>
    </lineage>
</organism>
<evidence type="ECO:0000313" key="2">
    <source>
        <dbReference type="EMBL" id="VEN48083.1"/>
    </source>
</evidence>
<dbReference type="Proteomes" id="UP000410492">
    <property type="component" value="Unassembled WGS sequence"/>
</dbReference>